<evidence type="ECO:0000256" key="2">
    <source>
        <dbReference type="ARBA" id="ARBA00022722"/>
    </source>
</evidence>
<dbReference type="GO" id="GO:0000725">
    <property type="term" value="P:recombinational repair"/>
    <property type="evidence" value="ECO:0007669"/>
    <property type="project" value="TreeGrafter"/>
</dbReference>
<dbReference type="GO" id="GO:0005524">
    <property type="term" value="F:ATP binding"/>
    <property type="evidence" value="ECO:0007669"/>
    <property type="project" value="UniProtKB-UniRule"/>
</dbReference>
<protein>
    <recommendedName>
        <fullName evidence="13">DNA 3'-5' helicase</fullName>
        <ecNumber evidence="13">5.6.2.4</ecNumber>
    </recommendedName>
</protein>
<dbReference type="OrthoDB" id="5240387at2"/>
<dbReference type="InterPro" id="IPR027417">
    <property type="entry name" value="P-loop_NTPase"/>
</dbReference>
<sequence>MVEAHEVSPLARRIGAGSNPEVKLVSAHTSPGSVHRQFDGLAGEFIQNSLSLDYSQPFVVLGGPGTGKTSFLVDAALAHIRAGGSADEIMFVTPSKESATRIRNEIFGALSGGEQYAGTGALVRSVHSWAFAYYRAHMVEQGEVAPRLISGAEHDIVIRELLREHARTSTGPWPGDVREAVGYVGFARQLRDVLLRATERGVGPQQLRELGMNYNRPMWTAAAEFLREYQGVANLAGSVDVNASELLHKANEVMEAAVGSEAMQRRMSAVKLLLVDDAHNLDPAAARFVEHFMPSAERVAIAGDPDQCVFHFRGADEAFLTRYAKEADSARGSRIILSRSHRLTAQACLAINHLQTRLPFQPARMPIRGRDSAEGTSDSSLNCVIAPTETSHNLSVADALRRAHIRGIEYRDMAVIVRSVGKIPALRRVLMNHGVPVQVDSTSIVLAEQPLVALILLAVQATYQPLTPAEMKQLLESIVGGADAVMVRRLERAVAKAVRRARIDDNEEARQHHPNGRPYQAVDYLTWYLNFEDSAPEWVVEYLKTREKEVLQRVIRVLQAGREAMKTNAGPEMILWRIWQATELSNALQNRALRGGTVGAQADQDLDAVMNLFDLVGDFVERNPNASVKTFVEDVRAQELPTGGRDRRGVQPNAVEILPAHAAAGREWEFVVVAGVQEETWPTTTPTVGGLFSQLDLVDLLDNNVGAAGELPSLVEITAGRVAATIAEERRLFLLAISRSRGATVVTAVNSVGEEGKEPSRFISEIQGVGASEQQVSQPQVTVTEAAELPRVLAVEPMVAELRDAVTDSERPHHERVAAARNLARLAHHGVFGAHPDEWWGMAGASTDRVINPEEIRLSPSQLQLMDECVLRSFLDRNSGEQERTEAMRIGEMVHAIAEGFVHGLSLEDALRIVEVVIPEVSTVAWWRAESLKRNWTEGIERLHKWMRGQLDGLDVARGEGAVAEQVLRTTIGSTGDGIEVLLSGRADLLITQVRTMDSEAGALGTWVIDFKSGKEPISGDDAKESPQLRAYQYLLHAQSQDPAAGADRGKWSPLGAKLVYPGAKRSTMAIREQLSAESNDEVLEEFRNRALKIAELSNGPRIRPTPGSHCDKCNYQFLCPAFNSTERVI</sequence>
<dbReference type="Pfam" id="PF00580">
    <property type="entry name" value="UvrD-helicase"/>
    <property type="match status" value="1"/>
</dbReference>
<keyword evidence="11" id="KW-0413">Isomerase</keyword>
<dbReference type="KEGG" id="crd:CRES_1701"/>
<keyword evidence="3 15" id="KW-0547">Nucleotide-binding</keyword>
<organism evidence="18 19">
    <name type="scientific">Corynebacterium resistens (strain DSM 45100 / JCM 12819 / GTC 2026 / SICGH 158)</name>
    <dbReference type="NCBI Taxonomy" id="662755"/>
    <lineage>
        <taxon>Bacteria</taxon>
        <taxon>Bacillati</taxon>
        <taxon>Actinomycetota</taxon>
        <taxon>Actinomycetes</taxon>
        <taxon>Mycobacteriales</taxon>
        <taxon>Corynebacteriaceae</taxon>
        <taxon>Corynebacterium</taxon>
    </lineage>
</organism>
<evidence type="ECO:0000256" key="10">
    <source>
        <dbReference type="ARBA" id="ARBA00023204"/>
    </source>
</evidence>
<evidence type="ECO:0000256" key="4">
    <source>
        <dbReference type="ARBA" id="ARBA00022763"/>
    </source>
</evidence>
<reference evidence="18 19" key="1">
    <citation type="journal article" date="2012" name="BMC Genomics">
        <title>Complete genome sequence, lifestyle, and multi-drug resistance of the human pathogen Corynebacterium resistens DSM 45100 isolated from blood samples of a leukemia patient.</title>
        <authorList>
            <person name="Schroder J."/>
            <person name="Maus I."/>
            <person name="Meyer K."/>
            <person name="Wordemann S."/>
            <person name="Blom J."/>
            <person name="Jaenicke S."/>
            <person name="Schneider J."/>
            <person name="Trost E."/>
            <person name="Tauch A."/>
        </authorList>
    </citation>
    <scope>NUCLEOTIDE SEQUENCE [LARGE SCALE GENOMIC DNA]</scope>
    <source>
        <strain evidence="19">DSM 45100 / JCM 12819 / CCUG 50093 / GTC 2026 / SICGH 158</strain>
    </source>
</reference>
<dbReference type="RefSeq" id="WP_013889040.1">
    <property type="nucleotide sequence ID" value="NC_015673.1"/>
</dbReference>
<feature type="domain" description="UvrD-like helicase C-terminal" evidence="17">
    <location>
        <begin position="341"/>
        <end position="665"/>
    </location>
</feature>
<comment type="catalytic activity">
    <reaction evidence="14">
        <text>ATP + H2O = ADP + phosphate + H(+)</text>
        <dbReference type="Rhea" id="RHEA:13065"/>
        <dbReference type="ChEBI" id="CHEBI:15377"/>
        <dbReference type="ChEBI" id="CHEBI:15378"/>
        <dbReference type="ChEBI" id="CHEBI:30616"/>
        <dbReference type="ChEBI" id="CHEBI:43474"/>
        <dbReference type="ChEBI" id="CHEBI:456216"/>
        <dbReference type="EC" id="5.6.2.4"/>
    </reaction>
</comment>
<keyword evidence="19" id="KW-1185">Reference proteome</keyword>
<dbReference type="Pfam" id="PF12705">
    <property type="entry name" value="PDDEXK_1"/>
    <property type="match status" value="1"/>
</dbReference>
<dbReference type="GO" id="GO:0003677">
    <property type="term" value="F:DNA binding"/>
    <property type="evidence" value="ECO:0007669"/>
    <property type="project" value="UniProtKB-KW"/>
</dbReference>
<dbReference type="PANTHER" id="PTHR11070:SF59">
    <property type="entry name" value="DNA 3'-5' HELICASE"/>
    <property type="match status" value="1"/>
</dbReference>
<dbReference type="SUPFAM" id="SSF52540">
    <property type="entry name" value="P-loop containing nucleoside triphosphate hydrolases"/>
    <property type="match status" value="1"/>
</dbReference>
<dbReference type="InterPro" id="IPR014017">
    <property type="entry name" value="DNA_helicase_UvrD-like_C"/>
</dbReference>
<dbReference type="HOGENOM" id="CLU_004900_0_0_11"/>
<dbReference type="Proteomes" id="UP000000492">
    <property type="component" value="Chromosome"/>
</dbReference>
<evidence type="ECO:0000256" key="8">
    <source>
        <dbReference type="ARBA" id="ARBA00022840"/>
    </source>
</evidence>
<dbReference type="PROSITE" id="PS51217">
    <property type="entry name" value="UVRD_HELICASE_CTER"/>
    <property type="match status" value="1"/>
</dbReference>
<evidence type="ECO:0000256" key="3">
    <source>
        <dbReference type="ARBA" id="ARBA00022741"/>
    </source>
</evidence>
<dbReference type="InterPro" id="IPR011604">
    <property type="entry name" value="PDDEXK-like_dom_sf"/>
</dbReference>
<dbReference type="InterPro" id="IPR000212">
    <property type="entry name" value="DNA_helicase_UvrD/REP"/>
</dbReference>
<dbReference type="EMBL" id="CP002857">
    <property type="protein sequence ID" value="AEI10053.1"/>
    <property type="molecule type" value="Genomic_DNA"/>
</dbReference>
<evidence type="ECO:0000256" key="14">
    <source>
        <dbReference type="ARBA" id="ARBA00048988"/>
    </source>
</evidence>
<evidence type="ECO:0000256" key="12">
    <source>
        <dbReference type="ARBA" id="ARBA00034617"/>
    </source>
</evidence>
<evidence type="ECO:0000256" key="6">
    <source>
        <dbReference type="ARBA" id="ARBA00022806"/>
    </source>
</evidence>
<dbReference type="InterPro" id="IPR038726">
    <property type="entry name" value="PDDEXK_AddAB-type"/>
</dbReference>
<feature type="domain" description="UvrD-like helicase ATP-binding" evidence="16">
    <location>
        <begin position="41"/>
        <end position="344"/>
    </location>
</feature>
<keyword evidence="5 15" id="KW-0378">Hydrolase</keyword>
<name>F8E0X4_CORRG</name>
<dbReference type="PROSITE" id="PS51198">
    <property type="entry name" value="UVRD_HELICASE_ATP_BIND"/>
    <property type="match status" value="1"/>
</dbReference>
<dbReference type="PANTHER" id="PTHR11070">
    <property type="entry name" value="UVRD / RECB / PCRA DNA HELICASE FAMILY MEMBER"/>
    <property type="match status" value="1"/>
</dbReference>
<evidence type="ECO:0000256" key="15">
    <source>
        <dbReference type="PROSITE-ProRule" id="PRU00560"/>
    </source>
</evidence>
<dbReference type="GO" id="GO:0004527">
    <property type="term" value="F:exonuclease activity"/>
    <property type="evidence" value="ECO:0007669"/>
    <property type="project" value="UniProtKB-KW"/>
</dbReference>
<dbReference type="STRING" id="662755.CRES_1701"/>
<keyword evidence="9" id="KW-0238">DNA-binding</keyword>
<evidence type="ECO:0000259" key="16">
    <source>
        <dbReference type="PROSITE" id="PS51198"/>
    </source>
</evidence>
<dbReference type="Gene3D" id="3.90.320.10">
    <property type="match status" value="1"/>
</dbReference>
<dbReference type="GO" id="GO:0005829">
    <property type="term" value="C:cytosol"/>
    <property type="evidence" value="ECO:0007669"/>
    <property type="project" value="TreeGrafter"/>
</dbReference>
<keyword evidence="8 15" id="KW-0067">ATP-binding</keyword>
<feature type="binding site" evidence="15">
    <location>
        <begin position="62"/>
        <end position="69"/>
    </location>
    <ligand>
        <name>ATP</name>
        <dbReference type="ChEBI" id="CHEBI:30616"/>
    </ligand>
</feature>
<dbReference type="Gene3D" id="3.40.50.300">
    <property type="entry name" value="P-loop containing nucleotide triphosphate hydrolases"/>
    <property type="match status" value="2"/>
</dbReference>
<dbReference type="AlphaFoldDB" id="F8E0X4"/>
<evidence type="ECO:0000256" key="9">
    <source>
        <dbReference type="ARBA" id="ARBA00023125"/>
    </source>
</evidence>
<dbReference type="InterPro" id="IPR014016">
    <property type="entry name" value="UvrD-like_ATP-bd"/>
</dbReference>
<keyword evidence="10" id="KW-0234">DNA repair</keyword>
<gene>
    <name evidence="18" type="ordered locus">CRES_1701</name>
</gene>
<accession>F8E0X4</accession>
<evidence type="ECO:0000256" key="11">
    <source>
        <dbReference type="ARBA" id="ARBA00023235"/>
    </source>
</evidence>
<dbReference type="eggNOG" id="COG2887">
    <property type="taxonomic scope" value="Bacteria"/>
</dbReference>
<dbReference type="GO" id="GO:0033202">
    <property type="term" value="C:DNA helicase complex"/>
    <property type="evidence" value="ECO:0007669"/>
    <property type="project" value="TreeGrafter"/>
</dbReference>
<evidence type="ECO:0000256" key="13">
    <source>
        <dbReference type="ARBA" id="ARBA00034808"/>
    </source>
</evidence>
<dbReference type="Gene3D" id="1.10.10.160">
    <property type="match status" value="1"/>
</dbReference>
<dbReference type="GO" id="GO:0043138">
    <property type="term" value="F:3'-5' DNA helicase activity"/>
    <property type="evidence" value="ECO:0007669"/>
    <property type="project" value="UniProtKB-EC"/>
</dbReference>
<evidence type="ECO:0000259" key="17">
    <source>
        <dbReference type="PROSITE" id="PS51217"/>
    </source>
</evidence>
<keyword evidence="2" id="KW-0540">Nuclease</keyword>
<evidence type="ECO:0000256" key="7">
    <source>
        <dbReference type="ARBA" id="ARBA00022839"/>
    </source>
</evidence>
<dbReference type="Pfam" id="PF13361">
    <property type="entry name" value="UvrD_C"/>
    <property type="match status" value="1"/>
</dbReference>
<proteinExistence type="inferred from homology"/>
<comment type="catalytic activity">
    <reaction evidence="12">
        <text>Couples ATP hydrolysis with the unwinding of duplex DNA by translocating in the 3'-5' direction.</text>
        <dbReference type="EC" id="5.6.2.4"/>
    </reaction>
</comment>
<keyword evidence="6 15" id="KW-0347">Helicase</keyword>
<dbReference type="EC" id="5.6.2.4" evidence="13"/>
<dbReference type="Gene3D" id="1.10.486.10">
    <property type="entry name" value="PCRA, domain 4"/>
    <property type="match status" value="1"/>
</dbReference>
<keyword evidence="7" id="KW-0269">Exonuclease</keyword>
<evidence type="ECO:0000256" key="1">
    <source>
        <dbReference type="ARBA" id="ARBA00009922"/>
    </source>
</evidence>
<comment type="similarity">
    <text evidence="1">Belongs to the helicase family. UvrD subfamily.</text>
</comment>
<dbReference type="InterPro" id="IPR013986">
    <property type="entry name" value="DExx_box_DNA_helicase_dom_sf"/>
</dbReference>
<evidence type="ECO:0000313" key="19">
    <source>
        <dbReference type="Proteomes" id="UP000000492"/>
    </source>
</evidence>
<evidence type="ECO:0000313" key="18">
    <source>
        <dbReference type="EMBL" id="AEI10053.1"/>
    </source>
</evidence>
<evidence type="ECO:0000256" key="5">
    <source>
        <dbReference type="ARBA" id="ARBA00022801"/>
    </source>
</evidence>
<keyword evidence="4" id="KW-0227">DNA damage</keyword>
<dbReference type="eggNOG" id="COG0210">
    <property type="taxonomic scope" value="Bacteria"/>
</dbReference>